<name>A0A1X0REP3_RHIZD</name>
<dbReference type="EMBL" id="KV921864">
    <property type="protein sequence ID" value="ORE10543.1"/>
    <property type="molecule type" value="Genomic_DNA"/>
</dbReference>
<accession>A0A1X0REP3</accession>
<evidence type="ECO:0000313" key="1">
    <source>
        <dbReference type="EMBL" id="ORE10543.1"/>
    </source>
</evidence>
<reference evidence="1" key="1">
    <citation type="journal article" date="2016" name="Proc. Natl. Acad. Sci. U.S.A.">
        <title>Lipid metabolic changes in an early divergent fungus govern the establishment of a mutualistic symbiosis with endobacteria.</title>
        <authorList>
            <person name="Lastovetsky O.A."/>
            <person name="Gaspar M.L."/>
            <person name="Mondo S.J."/>
            <person name="LaButti K.M."/>
            <person name="Sandor L."/>
            <person name="Grigoriev I.V."/>
            <person name="Henry S.A."/>
            <person name="Pawlowska T.E."/>
        </authorList>
    </citation>
    <scope>NUCLEOTIDE SEQUENCE [LARGE SCALE GENOMIC DNA]</scope>
    <source>
        <strain evidence="1">ATCC 52814</strain>
    </source>
</reference>
<gene>
    <name evidence="1" type="ORF">BCV72DRAFT_199354</name>
</gene>
<sequence>MVLSIALCVEGSCHSERVLTKKKREHYEERHVIFTAKRNGMLLGIWKSLIRFPTSMLWLVNLCLQFTNVVEEWMISLLTD</sequence>
<dbReference type="Proteomes" id="UP000242414">
    <property type="component" value="Unassembled WGS sequence"/>
</dbReference>
<dbReference type="AlphaFoldDB" id="A0A1X0REP3"/>
<protein>
    <submittedName>
        <fullName evidence="1">Uncharacterized protein</fullName>
    </submittedName>
</protein>
<dbReference type="VEuPathDB" id="FungiDB:BCV72DRAFT_199354"/>
<proteinExistence type="predicted"/>
<organism evidence="1">
    <name type="scientific">Rhizopus microsporus var. microsporus</name>
    <dbReference type="NCBI Taxonomy" id="86635"/>
    <lineage>
        <taxon>Eukaryota</taxon>
        <taxon>Fungi</taxon>
        <taxon>Fungi incertae sedis</taxon>
        <taxon>Mucoromycota</taxon>
        <taxon>Mucoromycotina</taxon>
        <taxon>Mucoromycetes</taxon>
        <taxon>Mucorales</taxon>
        <taxon>Mucorineae</taxon>
        <taxon>Rhizopodaceae</taxon>
        <taxon>Rhizopus</taxon>
    </lineage>
</organism>